<sequence length="472" mass="54211">MRSIRKSLFLVFMVFMIILVAGNVIINISLFKEYYMLQAKKRMRNTSAEIEKVYSENPDSLQDSIEMIDGIWGIWVRIADEDSNLLYTSKPEKNKSGRLSEWAVKAIAEGNDAIEDNGVYFSKISKDENNIVRLVCVTKLKNNDGNYYIILTRSIQSVYENISTANRLVEVTALILVVLGSIFIYYLSKSITKPILEISQHAKEIAKLNFSKKLNIKYQNELGTLAGAINEISEKLSFSIEGLKNDIDDRKALVRNMSHELKTPISAIKGYTEGLKYAVADTPEKMNRYCDVIILECNKMDYLVKQMLELSVMERVSWQIEKTHFQVQQLIDGIQMCFAEQIKVRHIQLIIEKKEDFEIYGDYHLIERAAFNYFENAIRHTNDGGIIKITLKNEKDGFLFTIFNSGNCIEEDEMNKIWKVFYKTDKARARGSNNFGVGLAIVKANITLHEGEAGVRNLENGVEFWFRIPSEK</sequence>
<protein>
    <recommendedName>
        <fullName evidence="3">histidine kinase</fullName>
        <ecNumber evidence="3">2.7.13.3</ecNumber>
    </recommendedName>
</protein>
<evidence type="ECO:0000256" key="1">
    <source>
        <dbReference type="ARBA" id="ARBA00000085"/>
    </source>
</evidence>
<dbReference type="AlphaFoldDB" id="A0A7V7QHF7"/>
<evidence type="ECO:0000256" key="4">
    <source>
        <dbReference type="ARBA" id="ARBA00022475"/>
    </source>
</evidence>
<dbReference type="InterPro" id="IPR005467">
    <property type="entry name" value="His_kinase_dom"/>
</dbReference>
<keyword evidence="11 14" id="KW-1133">Transmembrane helix</keyword>
<dbReference type="EC" id="2.7.13.3" evidence="3"/>
<dbReference type="Pfam" id="PF02518">
    <property type="entry name" value="HATPase_c"/>
    <property type="match status" value="1"/>
</dbReference>
<comment type="subcellular location">
    <subcellularLocation>
        <location evidence="2">Cell membrane</location>
        <topology evidence="2">Multi-pass membrane protein</topology>
    </subcellularLocation>
</comment>
<dbReference type="SMART" id="SM00388">
    <property type="entry name" value="HisKA"/>
    <property type="match status" value="1"/>
</dbReference>
<keyword evidence="9 17" id="KW-0418">Kinase</keyword>
<dbReference type="SMART" id="SM00304">
    <property type="entry name" value="HAMP"/>
    <property type="match status" value="1"/>
</dbReference>
<dbReference type="CDD" id="cd06225">
    <property type="entry name" value="HAMP"/>
    <property type="match status" value="1"/>
</dbReference>
<dbReference type="PROSITE" id="PS50885">
    <property type="entry name" value="HAMP"/>
    <property type="match status" value="1"/>
</dbReference>
<keyword evidence="13 14" id="KW-0472">Membrane</keyword>
<evidence type="ECO:0000313" key="17">
    <source>
        <dbReference type="EMBL" id="KAB1434371.1"/>
    </source>
</evidence>
<dbReference type="RefSeq" id="WP_151148428.1">
    <property type="nucleotide sequence ID" value="NZ_WAGX01000008.1"/>
</dbReference>
<dbReference type="InterPro" id="IPR036890">
    <property type="entry name" value="HATPase_C_sf"/>
</dbReference>
<evidence type="ECO:0000256" key="13">
    <source>
        <dbReference type="ARBA" id="ARBA00023136"/>
    </source>
</evidence>
<evidence type="ECO:0000256" key="3">
    <source>
        <dbReference type="ARBA" id="ARBA00012438"/>
    </source>
</evidence>
<gene>
    <name evidence="17" type="ORF">F7O84_17950</name>
</gene>
<evidence type="ECO:0000256" key="6">
    <source>
        <dbReference type="ARBA" id="ARBA00022679"/>
    </source>
</evidence>
<dbReference type="GO" id="GO:0005886">
    <property type="term" value="C:plasma membrane"/>
    <property type="evidence" value="ECO:0007669"/>
    <property type="project" value="UniProtKB-SubCell"/>
</dbReference>
<dbReference type="EMBL" id="WAGX01000008">
    <property type="protein sequence ID" value="KAB1434371.1"/>
    <property type="molecule type" value="Genomic_DNA"/>
</dbReference>
<dbReference type="SUPFAM" id="SSF55874">
    <property type="entry name" value="ATPase domain of HSP90 chaperone/DNA topoisomerase II/histidine kinase"/>
    <property type="match status" value="1"/>
</dbReference>
<dbReference type="InterPro" id="IPR003594">
    <property type="entry name" value="HATPase_dom"/>
</dbReference>
<name>A0A7V7QHF7_9FIRM</name>
<evidence type="ECO:0000313" key="18">
    <source>
        <dbReference type="Proteomes" id="UP000461768"/>
    </source>
</evidence>
<dbReference type="SUPFAM" id="SSF47384">
    <property type="entry name" value="Homodimeric domain of signal transducing histidine kinase"/>
    <property type="match status" value="1"/>
</dbReference>
<keyword evidence="4" id="KW-1003">Cell membrane</keyword>
<accession>A0A7V7QHF7</accession>
<dbReference type="PANTHER" id="PTHR45528">
    <property type="entry name" value="SENSOR HISTIDINE KINASE CPXA"/>
    <property type="match status" value="1"/>
</dbReference>
<dbReference type="SMART" id="SM00387">
    <property type="entry name" value="HATPase_c"/>
    <property type="match status" value="1"/>
</dbReference>
<comment type="caution">
    <text evidence="17">The sequence shown here is derived from an EMBL/GenBank/DDBJ whole genome shotgun (WGS) entry which is preliminary data.</text>
</comment>
<keyword evidence="5" id="KW-0597">Phosphoprotein</keyword>
<reference evidence="17 18" key="1">
    <citation type="submission" date="2019-09" db="EMBL/GenBank/DDBJ databases">
        <authorList>
            <person name="Valk L.C."/>
        </authorList>
    </citation>
    <scope>NUCLEOTIDE SEQUENCE [LARGE SCALE GENOMIC DNA]</scope>
    <source>
        <strain evidence="17">GalUA</strain>
    </source>
</reference>
<evidence type="ECO:0000259" key="16">
    <source>
        <dbReference type="PROSITE" id="PS50885"/>
    </source>
</evidence>
<dbReference type="CDD" id="cd00082">
    <property type="entry name" value="HisKA"/>
    <property type="match status" value="1"/>
</dbReference>
<keyword evidence="10" id="KW-0067">ATP-binding</keyword>
<dbReference type="InterPro" id="IPR050398">
    <property type="entry name" value="HssS/ArlS-like"/>
</dbReference>
<reference evidence="17 18" key="2">
    <citation type="submission" date="2020-02" db="EMBL/GenBank/DDBJ databases">
        <title>Candidatus Galacturonibacter soehngenii shows hetero-acetogenic catabolism of galacturonic acid but lacks a canonical carbon monoxide dehydrogenase/acetyl-CoA synthase complex.</title>
        <authorList>
            <person name="Diender M."/>
            <person name="Stouten G.R."/>
            <person name="Petersen J.F."/>
            <person name="Nielsen P.H."/>
            <person name="Dueholm M.S."/>
            <person name="Pronk J.T."/>
            <person name="Van Loosdrecht M.C.M."/>
        </authorList>
    </citation>
    <scope>NUCLEOTIDE SEQUENCE [LARGE SCALE GENOMIC DNA]</scope>
    <source>
        <strain evidence="17">GalUA</strain>
    </source>
</reference>
<dbReference type="Gene3D" id="1.10.287.130">
    <property type="match status" value="1"/>
</dbReference>
<proteinExistence type="predicted"/>
<dbReference type="SUPFAM" id="SSF158472">
    <property type="entry name" value="HAMP domain-like"/>
    <property type="match status" value="1"/>
</dbReference>
<dbReference type="Gene3D" id="6.10.340.10">
    <property type="match status" value="1"/>
</dbReference>
<keyword evidence="8" id="KW-0547">Nucleotide-binding</keyword>
<evidence type="ECO:0000256" key="7">
    <source>
        <dbReference type="ARBA" id="ARBA00022692"/>
    </source>
</evidence>
<evidence type="ECO:0000259" key="15">
    <source>
        <dbReference type="PROSITE" id="PS50109"/>
    </source>
</evidence>
<feature type="transmembrane region" description="Helical" evidence="14">
    <location>
        <begin position="7"/>
        <end position="31"/>
    </location>
</feature>
<evidence type="ECO:0000256" key="14">
    <source>
        <dbReference type="SAM" id="Phobius"/>
    </source>
</evidence>
<dbReference type="GO" id="GO:0000155">
    <property type="term" value="F:phosphorelay sensor kinase activity"/>
    <property type="evidence" value="ECO:0007669"/>
    <property type="project" value="InterPro"/>
</dbReference>
<dbReference type="Pfam" id="PF00672">
    <property type="entry name" value="HAMP"/>
    <property type="match status" value="1"/>
</dbReference>
<comment type="catalytic activity">
    <reaction evidence="1">
        <text>ATP + protein L-histidine = ADP + protein N-phospho-L-histidine.</text>
        <dbReference type="EC" id="2.7.13.3"/>
    </reaction>
</comment>
<evidence type="ECO:0000256" key="8">
    <source>
        <dbReference type="ARBA" id="ARBA00022741"/>
    </source>
</evidence>
<dbReference type="Gene3D" id="3.30.565.10">
    <property type="entry name" value="Histidine kinase-like ATPase, C-terminal domain"/>
    <property type="match status" value="1"/>
</dbReference>
<dbReference type="PROSITE" id="PS50109">
    <property type="entry name" value="HIS_KIN"/>
    <property type="match status" value="1"/>
</dbReference>
<evidence type="ECO:0000256" key="9">
    <source>
        <dbReference type="ARBA" id="ARBA00022777"/>
    </source>
</evidence>
<dbReference type="Proteomes" id="UP000461768">
    <property type="component" value="Unassembled WGS sequence"/>
</dbReference>
<dbReference type="OrthoDB" id="9762826at2"/>
<organism evidence="17 18">
    <name type="scientific">Candidatus Galacturonatibacter soehngenii</name>
    <dbReference type="NCBI Taxonomy" id="2307010"/>
    <lineage>
        <taxon>Bacteria</taxon>
        <taxon>Bacillati</taxon>
        <taxon>Bacillota</taxon>
        <taxon>Clostridia</taxon>
        <taxon>Lachnospirales</taxon>
        <taxon>Lachnospiraceae</taxon>
        <taxon>Candidatus Galacturonatibacter</taxon>
    </lineage>
</organism>
<keyword evidence="12" id="KW-0902">Two-component regulatory system</keyword>
<dbReference type="InterPro" id="IPR003661">
    <property type="entry name" value="HisK_dim/P_dom"/>
</dbReference>
<feature type="domain" description="HAMP" evidence="16">
    <location>
        <begin position="189"/>
        <end position="241"/>
    </location>
</feature>
<evidence type="ECO:0000256" key="11">
    <source>
        <dbReference type="ARBA" id="ARBA00022989"/>
    </source>
</evidence>
<keyword evidence="7 14" id="KW-0812">Transmembrane</keyword>
<evidence type="ECO:0000256" key="10">
    <source>
        <dbReference type="ARBA" id="ARBA00022840"/>
    </source>
</evidence>
<evidence type="ECO:0000256" key="12">
    <source>
        <dbReference type="ARBA" id="ARBA00023012"/>
    </source>
</evidence>
<evidence type="ECO:0000256" key="2">
    <source>
        <dbReference type="ARBA" id="ARBA00004651"/>
    </source>
</evidence>
<dbReference type="PRINTS" id="PR01780">
    <property type="entry name" value="LANTIREGPROT"/>
</dbReference>
<feature type="domain" description="Histidine kinase" evidence="15">
    <location>
        <begin position="256"/>
        <end position="472"/>
    </location>
</feature>
<keyword evidence="18" id="KW-1185">Reference proteome</keyword>
<dbReference type="InterPro" id="IPR036097">
    <property type="entry name" value="HisK_dim/P_sf"/>
</dbReference>
<keyword evidence="6" id="KW-0808">Transferase</keyword>
<dbReference type="InterPro" id="IPR003660">
    <property type="entry name" value="HAMP_dom"/>
</dbReference>
<dbReference type="Pfam" id="PF00512">
    <property type="entry name" value="HisKA"/>
    <property type="match status" value="1"/>
</dbReference>
<dbReference type="InterPro" id="IPR008358">
    <property type="entry name" value="Sig_transdc_His_kin/Pase_MprB"/>
</dbReference>
<evidence type="ECO:0000256" key="5">
    <source>
        <dbReference type="ARBA" id="ARBA00022553"/>
    </source>
</evidence>
<dbReference type="PANTHER" id="PTHR45528:SF1">
    <property type="entry name" value="SENSOR HISTIDINE KINASE CPXA"/>
    <property type="match status" value="1"/>
</dbReference>
<dbReference type="GO" id="GO:0005524">
    <property type="term" value="F:ATP binding"/>
    <property type="evidence" value="ECO:0007669"/>
    <property type="project" value="UniProtKB-KW"/>
</dbReference>